<dbReference type="AlphaFoldDB" id="A0A8C9H1M8"/>
<evidence type="ECO:0000313" key="1">
    <source>
        <dbReference type="Ensembl" id="ENSPTEP00000014342.1"/>
    </source>
</evidence>
<accession>A0A8C9H1M8</accession>
<protein>
    <submittedName>
        <fullName evidence="1">Uncharacterized protein</fullName>
    </submittedName>
</protein>
<evidence type="ECO:0000313" key="2">
    <source>
        <dbReference type="Proteomes" id="UP000694416"/>
    </source>
</evidence>
<organism evidence="1 2">
    <name type="scientific">Piliocolobus tephrosceles</name>
    <name type="common">Ugandan red Colobus</name>
    <dbReference type="NCBI Taxonomy" id="591936"/>
    <lineage>
        <taxon>Eukaryota</taxon>
        <taxon>Metazoa</taxon>
        <taxon>Chordata</taxon>
        <taxon>Craniata</taxon>
        <taxon>Vertebrata</taxon>
        <taxon>Euteleostomi</taxon>
        <taxon>Mammalia</taxon>
        <taxon>Eutheria</taxon>
        <taxon>Euarchontoglires</taxon>
        <taxon>Primates</taxon>
        <taxon>Haplorrhini</taxon>
        <taxon>Catarrhini</taxon>
        <taxon>Cercopithecidae</taxon>
        <taxon>Colobinae</taxon>
        <taxon>Piliocolobus</taxon>
    </lineage>
</organism>
<reference evidence="1" key="1">
    <citation type="submission" date="2025-08" db="UniProtKB">
        <authorList>
            <consortium name="Ensembl"/>
        </authorList>
    </citation>
    <scope>IDENTIFICATION</scope>
</reference>
<keyword evidence="2" id="KW-1185">Reference proteome</keyword>
<name>A0A8C9H1M8_9PRIM</name>
<reference evidence="1" key="2">
    <citation type="submission" date="2025-09" db="UniProtKB">
        <authorList>
            <consortium name="Ensembl"/>
        </authorList>
    </citation>
    <scope>IDENTIFICATION</scope>
</reference>
<proteinExistence type="predicted"/>
<sequence length="53" mass="5753">IKTKIIMVKYQHVCSCIVCTSKQRLIKVNALRPSAVAHTCNPSTLGGRGGRIT</sequence>
<dbReference type="Ensembl" id="ENSPTET00000021506.1">
    <property type="protein sequence ID" value="ENSPTEP00000014342.1"/>
    <property type="gene ID" value="ENSPTEG00000016018.1"/>
</dbReference>
<dbReference type="Proteomes" id="UP000694416">
    <property type="component" value="Unplaced"/>
</dbReference>